<protein>
    <submittedName>
        <fullName evidence="1">Uncharacterized protein</fullName>
    </submittedName>
</protein>
<proteinExistence type="predicted"/>
<dbReference type="Proteomes" id="UP001234178">
    <property type="component" value="Unassembled WGS sequence"/>
</dbReference>
<dbReference type="EMBL" id="JAOYFB010000004">
    <property type="protein sequence ID" value="KAK4012910.1"/>
    <property type="molecule type" value="Genomic_DNA"/>
</dbReference>
<keyword evidence="2" id="KW-1185">Reference proteome</keyword>
<name>A0ABQ9ZK19_9CRUS</name>
<reference evidence="1 2" key="1">
    <citation type="journal article" date="2023" name="Nucleic Acids Res.">
        <title>The hologenome of Daphnia magna reveals possible DNA methylation and microbiome-mediated evolution of the host genome.</title>
        <authorList>
            <person name="Chaturvedi A."/>
            <person name="Li X."/>
            <person name="Dhandapani V."/>
            <person name="Marshall H."/>
            <person name="Kissane S."/>
            <person name="Cuenca-Cambronero M."/>
            <person name="Asole G."/>
            <person name="Calvet F."/>
            <person name="Ruiz-Romero M."/>
            <person name="Marangio P."/>
            <person name="Guigo R."/>
            <person name="Rago D."/>
            <person name="Mirbahai L."/>
            <person name="Eastwood N."/>
            <person name="Colbourne J.K."/>
            <person name="Zhou J."/>
            <person name="Mallon E."/>
            <person name="Orsini L."/>
        </authorList>
    </citation>
    <scope>NUCLEOTIDE SEQUENCE [LARGE SCALE GENOMIC DNA]</scope>
    <source>
        <strain evidence="1">LRV0_1</strain>
    </source>
</reference>
<comment type="caution">
    <text evidence="1">The sequence shown here is derived from an EMBL/GenBank/DDBJ whole genome shotgun (WGS) entry which is preliminary data.</text>
</comment>
<accession>A0ABQ9ZK19</accession>
<evidence type="ECO:0000313" key="2">
    <source>
        <dbReference type="Proteomes" id="UP001234178"/>
    </source>
</evidence>
<organism evidence="1 2">
    <name type="scientific">Daphnia magna</name>
    <dbReference type="NCBI Taxonomy" id="35525"/>
    <lineage>
        <taxon>Eukaryota</taxon>
        <taxon>Metazoa</taxon>
        <taxon>Ecdysozoa</taxon>
        <taxon>Arthropoda</taxon>
        <taxon>Crustacea</taxon>
        <taxon>Branchiopoda</taxon>
        <taxon>Diplostraca</taxon>
        <taxon>Cladocera</taxon>
        <taxon>Anomopoda</taxon>
        <taxon>Daphniidae</taxon>
        <taxon>Daphnia</taxon>
    </lineage>
</organism>
<sequence>MSKKLRKRKRAPKIVLRHLAENYQTVINASLKDNLVSARRSRRVETVTRTSQWDYPGPLIGSLHPYILLCLSAFRSHIFLMYTVWFSVGLPL</sequence>
<evidence type="ECO:0000313" key="1">
    <source>
        <dbReference type="EMBL" id="KAK4012910.1"/>
    </source>
</evidence>
<gene>
    <name evidence="1" type="ORF">OUZ56_025160</name>
</gene>